<evidence type="ECO:0000256" key="6">
    <source>
        <dbReference type="ARBA" id="ARBA00022989"/>
    </source>
</evidence>
<organism evidence="11">
    <name type="scientific">Diabrotica virgifera virgifera</name>
    <name type="common">western corn rootworm</name>
    <dbReference type="NCBI Taxonomy" id="50390"/>
    <lineage>
        <taxon>Eukaryota</taxon>
        <taxon>Metazoa</taxon>
        <taxon>Ecdysozoa</taxon>
        <taxon>Arthropoda</taxon>
        <taxon>Hexapoda</taxon>
        <taxon>Insecta</taxon>
        <taxon>Pterygota</taxon>
        <taxon>Neoptera</taxon>
        <taxon>Endopterygota</taxon>
        <taxon>Coleoptera</taxon>
        <taxon>Polyphaga</taxon>
        <taxon>Cucujiformia</taxon>
        <taxon>Chrysomeloidea</taxon>
        <taxon>Chrysomelidae</taxon>
        <taxon>Galerucinae</taxon>
        <taxon>Diabroticina</taxon>
        <taxon>Diabroticites</taxon>
        <taxon>Diabrotica</taxon>
    </lineage>
</organism>
<dbReference type="InterPro" id="IPR004117">
    <property type="entry name" value="7tm6_olfct_rcpt"/>
</dbReference>
<keyword evidence="9 10" id="KW-0807">Transducer</keyword>
<keyword evidence="8 10" id="KW-0675">Receptor</keyword>
<comment type="caution">
    <text evidence="10">Lacks conserved residue(s) required for the propagation of feature annotation.</text>
</comment>
<feature type="transmembrane region" description="Helical" evidence="10">
    <location>
        <begin position="62"/>
        <end position="82"/>
    </location>
</feature>
<dbReference type="GO" id="GO:0005886">
    <property type="term" value="C:plasma membrane"/>
    <property type="evidence" value="ECO:0007669"/>
    <property type="project" value="UniProtKB-SubCell"/>
</dbReference>
<protein>
    <recommendedName>
        <fullName evidence="10">Odorant receptor</fullName>
    </recommendedName>
</protein>
<feature type="transmembrane region" description="Helical" evidence="10">
    <location>
        <begin position="301"/>
        <end position="322"/>
    </location>
</feature>
<evidence type="ECO:0000256" key="9">
    <source>
        <dbReference type="ARBA" id="ARBA00023224"/>
    </source>
</evidence>
<dbReference type="GO" id="GO:0004984">
    <property type="term" value="F:olfactory receptor activity"/>
    <property type="evidence" value="ECO:0007669"/>
    <property type="project" value="InterPro"/>
</dbReference>
<keyword evidence="6 10" id="KW-1133">Transmembrane helix</keyword>
<evidence type="ECO:0000256" key="5">
    <source>
        <dbReference type="ARBA" id="ARBA00022725"/>
    </source>
</evidence>
<evidence type="ECO:0000256" key="4">
    <source>
        <dbReference type="ARBA" id="ARBA00022692"/>
    </source>
</evidence>
<evidence type="ECO:0000256" key="3">
    <source>
        <dbReference type="ARBA" id="ARBA00022606"/>
    </source>
</evidence>
<comment type="similarity">
    <text evidence="10">Belongs to the insect chemoreceptor superfamily. Heteromeric odorant receptor channel (TC 1.A.69) family.</text>
</comment>
<keyword evidence="4 10" id="KW-0812">Transmembrane</keyword>
<keyword evidence="5 10" id="KW-0552">Olfaction</keyword>
<reference evidence="11" key="1">
    <citation type="submission" date="2025-08" db="UniProtKB">
        <authorList>
            <consortium name="RefSeq"/>
        </authorList>
    </citation>
    <scope>IDENTIFICATION</scope>
    <source>
        <tissue evidence="11">Whole insect</tissue>
    </source>
</reference>
<dbReference type="RefSeq" id="XP_028147435.1">
    <property type="nucleotide sequence ID" value="XM_028291634.1"/>
</dbReference>
<sequence length="430" mass="50623">MFKKIEKIFKMDVEDCMTEASKLRGQWEKPEFMNFKAIISWNLFVLYKFGYMLRPFRNCMDFVWYLPKLGYICGVLVLQFTLEFMNFFYLENSVTDIVGAFFMTLVTGVQIIKLIFLYINMRGIEDLLQSINRPEFQPKSDYQTKILWSYILRSRIMLAAFWLAGVFTVATWIIFPLLEEEPKLPIEIWFPFDLKNTTNFYIAYAFVMFATFTNGIINMCIDTLLSASMMIGAAQFEILNDSLENIRYFSEEELKSSGKSINCRDKDEIFPELQEIMDQKFKECIEHHRIIIAFLDEYQNMFTYCLLVQFVSSVNIICVGLFELAQTELGSVQFFSRVGYQFCFLYEIFLMCYYGNEVTIQSNKLVYSAYHSHWIHSSRLFRKHLIYFMTRTQVTVSILAGRLFTLNLGSFVGIVKLAWSSFAVLRSINN</sequence>
<evidence type="ECO:0000256" key="2">
    <source>
        <dbReference type="ARBA" id="ARBA00022475"/>
    </source>
</evidence>
<dbReference type="PANTHER" id="PTHR21137:SF35">
    <property type="entry name" value="ODORANT RECEPTOR 19A-RELATED"/>
    <property type="match status" value="1"/>
</dbReference>
<feature type="transmembrane region" description="Helical" evidence="10">
    <location>
        <begin position="97"/>
        <end position="119"/>
    </location>
</feature>
<dbReference type="KEGG" id="dvv:114340855"/>
<keyword evidence="2" id="KW-1003">Cell membrane</keyword>
<gene>
    <name evidence="11" type="primary">LOC114340855</name>
</gene>
<evidence type="ECO:0000256" key="1">
    <source>
        <dbReference type="ARBA" id="ARBA00004651"/>
    </source>
</evidence>
<feature type="transmembrane region" description="Helical" evidence="10">
    <location>
        <begin position="334"/>
        <end position="354"/>
    </location>
</feature>
<feature type="transmembrane region" description="Helical" evidence="10">
    <location>
        <begin position="156"/>
        <end position="178"/>
    </location>
</feature>
<evidence type="ECO:0000256" key="7">
    <source>
        <dbReference type="ARBA" id="ARBA00023136"/>
    </source>
</evidence>
<keyword evidence="3 10" id="KW-0716">Sensory transduction</keyword>
<feature type="transmembrane region" description="Helical" evidence="10">
    <location>
        <begin position="198"/>
        <end position="221"/>
    </location>
</feature>
<proteinExistence type="inferred from homology"/>
<comment type="subcellular location">
    <subcellularLocation>
        <location evidence="1 10">Cell membrane</location>
        <topology evidence="1 10">Multi-pass membrane protein</topology>
    </subcellularLocation>
</comment>
<keyword evidence="7 10" id="KW-0472">Membrane</keyword>
<dbReference type="PANTHER" id="PTHR21137">
    <property type="entry name" value="ODORANT RECEPTOR"/>
    <property type="match status" value="1"/>
</dbReference>
<dbReference type="GO" id="GO:0005549">
    <property type="term" value="F:odorant binding"/>
    <property type="evidence" value="ECO:0007669"/>
    <property type="project" value="InterPro"/>
</dbReference>
<name>A0A6P7GUB8_DIAVI</name>
<evidence type="ECO:0000256" key="8">
    <source>
        <dbReference type="ARBA" id="ARBA00023170"/>
    </source>
</evidence>
<dbReference type="Pfam" id="PF02949">
    <property type="entry name" value="7tm_6"/>
    <property type="match status" value="1"/>
</dbReference>
<dbReference type="AlphaFoldDB" id="A0A6P7GUB8"/>
<dbReference type="OrthoDB" id="8196465at2759"/>
<dbReference type="InParanoid" id="A0A6P7GUB8"/>
<evidence type="ECO:0000313" key="11">
    <source>
        <dbReference type="RefSeq" id="XP_028147435.1"/>
    </source>
</evidence>
<accession>A0A6P7GUB8</accession>
<dbReference type="FunCoup" id="A0A6P7GUB8">
    <property type="interactions" value="27"/>
</dbReference>
<dbReference type="GO" id="GO:0007165">
    <property type="term" value="P:signal transduction"/>
    <property type="evidence" value="ECO:0007669"/>
    <property type="project" value="UniProtKB-KW"/>
</dbReference>
<evidence type="ECO:0000256" key="10">
    <source>
        <dbReference type="RuleBase" id="RU351113"/>
    </source>
</evidence>